<dbReference type="AlphaFoldDB" id="A0A1F5Z1E5"/>
<organism evidence="1 2">
    <name type="scientific">Candidatus Gottesmanbacteria bacterium RIFCSPHIGHO2_01_FULL_42_12</name>
    <dbReference type="NCBI Taxonomy" id="1798377"/>
    <lineage>
        <taxon>Bacteria</taxon>
        <taxon>Candidatus Gottesmaniibacteriota</taxon>
    </lineage>
</organism>
<evidence type="ECO:0000313" key="1">
    <source>
        <dbReference type="EMBL" id="OGG06185.1"/>
    </source>
</evidence>
<dbReference type="EMBL" id="MFJG01000025">
    <property type="protein sequence ID" value="OGG06185.1"/>
    <property type="molecule type" value="Genomic_DNA"/>
</dbReference>
<gene>
    <name evidence="1" type="ORF">A2872_04420</name>
</gene>
<dbReference type="STRING" id="1798377.A2872_04420"/>
<proteinExistence type="predicted"/>
<sequence length="73" mass="8548">MGWVVATRTLKEGPIRFVPVLRWKFSSNDGEYSFFDALKTARLTNQVHSKDENSHTRSFVRPRSRILGTYFLK</sequence>
<accession>A0A1F5Z1E5</accession>
<comment type="caution">
    <text evidence="1">The sequence shown here is derived from an EMBL/GenBank/DDBJ whole genome shotgun (WGS) entry which is preliminary data.</text>
</comment>
<reference evidence="1 2" key="1">
    <citation type="journal article" date="2016" name="Nat. Commun.">
        <title>Thousands of microbial genomes shed light on interconnected biogeochemical processes in an aquifer system.</title>
        <authorList>
            <person name="Anantharaman K."/>
            <person name="Brown C.T."/>
            <person name="Hug L.A."/>
            <person name="Sharon I."/>
            <person name="Castelle C.J."/>
            <person name="Probst A.J."/>
            <person name="Thomas B.C."/>
            <person name="Singh A."/>
            <person name="Wilkins M.J."/>
            <person name="Karaoz U."/>
            <person name="Brodie E.L."/>
            <person name="Williams K.H."/>
            <person name="Hubbard S.S."/>
            <person name="Banfield J.F."/>
        </authorList>
    </citation>
    <scope>NUCLEOTIDE SEQUENCE [LARGE SCALE GENOMIC DNA]</scope>
</reference>
<protein>
    <submittedName>
        <fullName evidence="1">Uncharacterized protein</fullName>
    </submittedName>
</protein>
<dbReference type="Proteomes" id="UP000178681">
    <property type="component" value="Unassembled WGS sequence"/>
</dbReference>
<evidence type="ECO:0000313" key="2">
    <source>
        <dbReference type="Proteomes" id="UP000178681"/>
    </source>
</evidence>
<name>A0A1F5Z1E5_9BACT</name>